<accession>M1PP10</accession>
<dbReference type="EMBL" id="KC008572">
    <property type="protein sequence ID" value="AGF85781.1"/>
    <property type="molecule type" value="Genomic_DNA"/>
</dbReference>
<evidence type="ECO:0000313" key="4">
    <source>
        <dbReference type="Proteomes" id="UP000241071"/>
    </source>
</evidence>
<keyword evidence="1" id="KW-0175">Coiled coil</keyword>
<dbReference type="InterPro" id="IPR022549">
    <property type="entry name" value="DUF3627"/>
</dbReference>
<keyword evidence="4" id="KW-1185">Reference proteome</keyword>
<dbReference type="Pfam" id="PF12299">
    <property type="entry name" value="DUF3627"/>
    <property type="match status" value="1"/>
</dbReference>
<feature type="domain" description="DUF3627" evidence="2">
    <location>
        <begin position="50"/>
        <end position="145"/>
    </location>
</feature>
<dbReference type="Proteomes" id="UP000241071">
    <property type="component" value="Segment"/>
</dbReference>
<organism evidence="3 4">
    <name type="scientific">Moumouvirus goulette</name>
    <dbReference type="NCBI Taxonomy" id="1247379"/>
    <lineage>
        <taxon>Viruses</taxon>
        <taxon>Varidnaviria</taxon>
        <taxon>Bamfordvirae</taxon>
        <taxon>Nucleocytoviricota</taxon>
        <taxon>Megaviricetes</taxon>
        <taxon>Imitervirales</taxon>
        <taxon>Mimiviridae</taxon>
        <taxon>Megamimivirinae</taxon>
        <taxon>Moumouvirus</taxon>
        <taxon>Moumouvirus goulettemassiliense</taxon>
    </lineage>
</organism>
<evidence type="ECO:0000256" key="1">
    <source>
        <dbReference type="SAM" id="Coils"/>
    </source>
</evidence>
<reference evidence="3 4" key="1">
    <citation type="submission" date="2012-10" db="EMBL/GenBank/DDBJ databases">
        <title>Complete genome sequence of Moumouvirus goulette.</title>
        <authorList>
            <person name="Fournous G."/>
            <person name="Bougalmi M."/>
            <person name="Colson P."/>
        </authorList>
    </citation>
    <scope>NUCLEOTIDE SEQUENCE [LARGE SCALE GENOMIC DNA]</scope>
</reference>
<evidence type="ECO:0000313" key="3">
    <source>
        <dbReference type="EMBL" id="AGF85781.1"/>
    </source>
</evidence>
<protein>
    <recommendedName>
        <fullName evidence="2">DUF3627 domain-containing protein</fullName>
    </recommendedName>
</protein>
<evidence type="ECO:0000259" key="2">
    <source>
        <dbReference type="Pfam" id="PF12299"/>
    </source>
</evidence>
<sequence length="184" mass="21738">MNGIIEEKDDKIEELSKKIDKQSKTMKKQDLKIKKLLEQGNEVLGYAKDTNRKINVVVNERVPLSEEPKNEESFYIARNNDKPSKKRDTYDYKAIRITNKSKSTTMSKYYRNHPNGEIILKIKYTPNAKHLWNACKEKIYIKDENIEPGNNAFCYFNLCGDYSEKQLKRDIMKIHNKRLKTEDI</sequence>
<feature type="coiled-coil region" evidence="1">
    <location>
        <begin position="5"/>
        <end position="39"/>
    </location>
</feature>
<name>M1PP10_9VIRU</name>
<proteinExistence type="predicted"/>
<gene>
    <name evidence="3" type="ORF">glt_00978</name>
</gene>